<dbReference type="Gene3D" id="3.50.20.10">
    <property type="entry name" value="Pyruvoyl-Dependent Histidine Decarboxylase, subunit B"/>
    <property type="match status" value="1"/>
</dbReference>
<comment type="similarity">
    <text evidence="2">Belongs to the pyruvoyl-dependent arginine decarboxylase family.</text>
</comment>
<evidence type="ECO:0000313" key="9">
    <source>
        <dbReference type="EMBL" id="PIZ95895.1"/>
    </source>
</evidence>
<evidence type="ECO:0000313" key="10">
    <source>
        <dbReference type="Proteomes" id="UP000228568"/>
    </source>
</evidence>
<dbReference type="InterPro" id="IPR016105">
    <property type="entry name" value="Pyr-dep_his/arg-deCO2ase_sand"/>
</dbReference>
<gene>
    <name evidence="9" type="ORF">COX81_00155</name>
</gene>
<dbReference type="AlphaFoldDB" id="A0A2M7VAE9"/>
<comment type="cofactor">
    <cofactor evidence="1">
        <name>pyruvate</name>
        <dbReference type="ChEBI" id="CHEBI:15361"/>
    </cofactor>
</comment>
<reference evidence="10" key="1">
    <citation type="submission" date="2017-09" db="EMBL/GenBank/DDBJ databases">
        <title>Depth-based differentiation of microbial function through sediment-hosted aquifers and enrichment of novel symbionts in the deep terrestrial subsurface.</title>
        <authorList>
            <person name="Probst A.J."/>
            <person name="Ladd B."/>
            <person name="Jarett J.K."/>
            <person name="Geller-Mcgrath D.E."/>
            <person name="Sieber C.M.K."/>
            <person name="Emerson J.B."/>
            <person name="Anantharaman K."/>
            <person name="Thomas B.C."/>
            <person name="Malmstrom R."/>
            <person name="Stieglmeier M."/>
            <person name="Klingl A."/>
            <person name="Woyke T."/>
            <person name="Ryan C.M."/>
            <person name="Banfield J.F."/>
        </authorList>
    </citation>
    <scope>NUCLEOTIDE SEQUENCE [LARGE SCALE GENOMIC DNA]</scope>
</reference>
<keyword evidence="6" id="KW-0456">Lyase</keyword>
<dbReference type="SUPFAM" id="SSF56271">
    <property type="entry name" value="Pyruvoyl-dependent histidine and arginine decarboxylases"/>
    <property type="match status" value="1"/>
</dbReference>
<keyword evidence="5" id="KW-0210">Decarboxylase</keyword>
<comment type="catalytic activity">
    <reaction evidence="8">
        <text>L-arginine + H(+) = agmatine + CO2</text>
        <dbReference type="Rhea" id="RHEA:17641"/>
        <dbReference type="ChEBI" id="CHEBI:15378"/>
        <dbReference type="ChEBI" id="CHEBI:16526"/>
        <dbReference type="ChEBI" id="CHEBI:32682"/>
        <dbReference type="ChEBI" id="CHEBI:58145"/>
        <dbReference type="EC" id="4.1.1.19"/>
    </reaction>
</comment>
<evidence type="ECO:0000256" key="2">
    <source>
        <dbReference type="ARBA" id="ARBA00008611"/>
    </source>
</evidence>
<evidence type="ECO:0000256" key="6">
    <source>
        <dbReference type="ARBA" id="ARBA00023239"/>
    </source>
</evidence>
<dbReference type="GO" id="GO:0006527">
    <property type="term" value="P:L-arginine catabolic process"/>
    <property type="evidence" value="ECO:0007669"/>
    <property type="project" value="InterPro"/>
</dbReference>
<dbReference type="SFLD" id="SFLDS00055">
    <property type="entry name" value="Pyruvoyl-Dependent_Histidine/A"/>
    <property type="match status" value="1"/>
</dbReference>
<evidence type="ECO:0000256" key="5">
    <source>
        <dbReference type="ARBA" id="ARBA00022793"/>
    </source>
</evidence>
<dbReference type="EC" id="4.1.1.19" evidence="3"/>
<name>A0A2M7VAE9_9BACT</name>
<keyword evidence="7" id="KW-0670">Pyruvate</keyword>
<evidence type="ECO:0000256" key="8">
    <source>
        <dbReference type="ARBA" id="ARBA00049309"/>
    </source>
</evidence>
<accession>A0A2M7VAE9</accession>
<evidence type="ECO:0000256" key="3">
    <source>
        <dbReference type="ARBA" id="ARBA00012426"/>
    </source>
</evidence>
<dbReference type="InterPro" id="IPR002724">
    <property type="entry name" value="Pyruvoyl-dep_arg_deCO2ase"/>
</dbReference>
<evidence type="ECO:0000256" key="7">
    <source>
        <dbReference type="ARBA" id="ARBA00023317"/>
    </source>
</evidence>
<dbReference type="EMBL" id="PFPK01000002">
    <property type="protein sequence ID" value="PIZ95895.1"/>
    <property type="molecule type" value="Genomic_DNA"/>
</dbReference>
<evidence type="ECO:0000256" key="1">
    <source>
        <dbReference type="ARBA" id="ARBA00001928"/>
    </source>
</evidence>
<proteinExistence type="inferred from homology"/>
<dbReference type="SFLD" id="SFLDG01170">
    <property type="entry name" value="Pyruvoyl-dependent_arginine_de"/>
    <property type="match status" value="1"/>
</dbReference>
<dbReference type="PANTHER" id="PTHR40438:SF1">
    <property type="entry name" value="PYRUVOYL-DEPENDENT ARGININE DECARBOXYLASE"/>
    <property type="match status" value="1"/>
</dbReference>
<dbReference type="InterPro" id="IPR016104">
    <property type="entry name" value="Pyr-dep_his/arg-deCO2ase"/>
</dbReference>
<dbReference type="Pfam" id="PF01862">
    <property type="entry name" value="PvlArgDC"/>
    <property type="match status" value="1"/>
</dbReference>
<dbReference type="PANTHER" id="PTHR40438">
    <property type="entry name" value="PYRUVOYL-DEPENDENT ARGININE DECARBOXYLASE"/>
    <property type="match status" value="1"/>
</dbReference>
<protein>
    <recommendedName>
        <fullName evidence="4">Pyruvoyl-dependent arginine decarboxylase AaxB</fullName>
        <ecNumber evidence="3">4.1.1.19</ecNumber>
    </recommendedName>
</protein>
<sequence length="193" mass="21186">MDKPFAFLSGRKSKKQEIIIGNRIPKDFFITQGKGQSDITVHAGSYHLALLDANIEKYNIMTYSSILPGIAQKITQPQTMVHGAVLESIMAVADGKKGERCTAGITWGWLYNKTTGEKYGGLVCEYHGSIPKDEAVAQLLSSLDELYVAFTDTYDLKNIENVTESFVPEKAYGTALVALGFTSYLVPCLDSEC</sequence>
<dbReference type="GO" id="GO:0008792">
    <property type="term" value="F:arginine decarboxylase activity"/>
    <property type="evidence" value="ECO:0007669"/>
    <property type="project" value="UniProtKB-EC"/>
</dbReference>
<evidence type="ECO:0000256" key="4">
    <source>
        <dbReference type="ARBA" id="ARBA00014727"/>
    </source>
</evidence>
<dbReference type="Proteomes" id="UP000228568">
    <property type="component" value="Unassembled WGS sequence"/>
</dbReference>
<comment type="caution">
    <text evidence="9">The sequence shown here is derived from an EMBL/GenBank/DDBJ whole genome shotgun (WGS) entry which is preliminary data.</text>
</comment>
<organism evidence="9 10">
    <name type="scientific">Candidatus Magasanikbacteria bacterium CG_4_10_14_0_2_um_filter_37_12</name>
    <dbReference type="NCBI Taxonomy" id="1974637"/>
    <lineage>
        <taxon>Bacteria</taxon>
        <taxon>Candidatus Magasanikiibacteriota</taxon>
    </lineage>
</organism>